<accession>A0A0R3DZI5</accession>
<evidence type="ECO:0000313" key="1">
    <source>
        <dbReference type="EMBL" id="KRQ15351.1"/>
    </source>
</evidence>
<proteinExistence type="predicted"/>
<name>A0A0R3DZI5_9BRAD</name>
<gene>
    <name evidence="1" type="ORF">AOQ71_10145</name>
</gene>
<dbReference type="InterPro" id="IPR036188">
    <property type="entry name" value="FAD/NAD-bd_sf"/>
</dbReference>
<dbReference type="STRING" id="989370.AOQ71_10145"/>
<dbReference type="EMBL" id="LJYG01000044">
    <property type="protein sequence ID" value="KRQ15351.1"/>
    <property type="molecule type" value="Genomic_DNA"/>
</dbReference>
<sequence length="462" mass="50848">MRDTFAIDVHNNRGFDVALSTLWESEMKRVCIVGGGPAGLGAANMFRKSGVDFQLLDEGPPLDVRQHDCADHLGTGIGGAGLFSDGKFSYYPSGTSLYTLSPPSRLKAAYSETIIVLREAGIEAPEFPVRSFDCGNPDVGVVHKAYPSQSATLAQRRKLTSALANQYQVGRIRPLSRVEGIKRAANGYVVTYRDRPSDRTISATFTDVVLATGRFGGLSLKRLWNSPSLVTEQQRYELGIRIEHPNGVGFLSKIKDNDVKLLINTSSAPVRTFCTCRHGEVWNIRYDAMSALSGRSDGPPTDYSNFGLLPRFAGDQAHRGRKIWEHFIHTFGKARQALWQPLRGFMDGTSMELTRVNLANRPWYPRETFVPGDIGGIIHPELKRILSDSIYALLRQYPDIDCTDAVCLFPAIEGVGCFPSTTQELRTRSDGVWCCGDLVGKFRGLVPALVSGHYVGLAIGNE</sequence>
<keyword evidence="2" id="KW-1185">Reference proteome</keyword>
<dbReference type="PANTHER" id="PTHR43106">
    <property type="entry name" value="DEHYDROGENASE-RELATED"/>
    <property type="match status" value="1"/>
</dbReference>
<evidence type="ECO:0000313" key="2">
    <source>
        <dbReference type="Proteomes" id="UP000051936"/>
    </source>
</evidence>
<comment type="caution">
    <text evidence="1">The sequence shown here is derived from an EMBL/GenBank/DDBJ whole genome shotgun (WGS) entry which is preliminary data.</text>
</comment>
<dbReference type="Proteomes" id="UP000051936">
    <property type="component" value="Unassembled WGS sequence"/>
</dbReference>
<dbReference type="AlphaFoldDB" id="A0A0R3DZI5"/>
<protein>
    <submittedName>
        <fullName evidence="1">Uncharacterized protein</fullName>
    </submittedName>
</protein>
<dbReference type="SUPFAM" id="SSF51905">
    <property type="entry name" value="FAD/NAD(P)-binding domain"/>
    <property type="match status" value="1"/>
</dbReference>
<organism evidence="1 2">
    <name type="scientific">Bradyrhizobium manausense</name>
    <dbReference type="NCBI Taxonomy" id="989370"/>
    <lineage>
        <taxon>Bacteria</taxon>
        <taxon>Pseudomonadati</taxon>
        <taxon>Pseudomonadota</taxon>
        <taxon>Alphaproteobacteria</taxon>
        <taxon>Hyphomicrobiales</taxon>
        <taxon>Nitrobacteraceae</taxon>
        <taxon>Bradyrhizobium</taxon>
    </lineage>
</organism>
<reference evidence="1 2" key="1">
    <citation type="submission" date="2015-09" db="EMBL/GenBank/DDBJ databases">
        <title>Draft Genome Sequence of Bradyrhizobium manausense Strain BR 3351T, a Novel Symbiotic Nitrogen-Fixing Alphaproteobacterium Isolated from Brazilian Amazon Rain Forest.</title>
        <authorList>
            <person name="De Araujo J.L."/>
            <person name="Zilli J.E."/>
        </authorList>
    </citation>
    <scope>NUCLEOTIDE SEQUENCE [LARGE SCALE GENOMIC DNA]</scope>
    <source>
        <strain evidence="1 2">BR3351</strain>
    </source>
</reference>
<dbReference type="PANTHER" id="PTHR43106:SF1">
    <property type="entry name" value="DEHYDROGENASE-RELATED"/>
    <property type="match status" value="1"/>
</dbReference>
<dbReference type="Gene3D" id="3.50.50.60">
    <property type="entry name" value="FAD/NAD(P)-binding domain"/>
    <property type="match status" value="1"/>
</dbReference>